<dbReference type="AlphaFoldDB" id="A0A158CS60"/>
<evidence type="ECO:0000313" key="4">
    <source>
        <dbReference type="Proteomes" id="UP000054911"/>
    </source>
</evidence>
<dbReference type="EMBL" id="FCOE02000025">
    <property type="protein sequence ID" value="SAK85223.1"/>
    <property type="molecule type" value="Genomic_DNA"/>
</dbReference>
<evidence type="ECO:0000313" key="3">
    <source>
        <dbReference type="EMBL" id="SAK85223.1"/>
    </source>
</evidence>
<reference evidence="3" key="1">
    <citation type="submission" date="2016-01" db="EMBL/GenBank/DDBJ databases">
        <authorList>
            <person name="Peeters C."/>
        </authorList>
    </citation>
    <scope>NUCLEOTIDE SEQUENCE [LARGE SCALE GENOMIC DNA]</scope>
    <source>
        <strain evidence="3">LMG 29323</strain>
    </source>
</reference>
<dbReference type="CDD" id="cd03012">
    <property type="entry name" value="TlpA_like_DipZ_like"/>
    <property type="match status" value="1"/>
</dbReference>
<dbReference type="PANTHER" id="PTHR42852">
    <property type="entry name" value="THIOL:DISULFIDE INTERCHANGE PROTEIN DSBE"/>
    <property type="match status" value="1"/>
</dbReference>
<gene>
    <name evidence="3" type="ORF">AWB80_05758</name>
</gene>
<dbReference type="SUPFAM" id="SSF52833">
    <property type="entry name" value="Thioredoxin-like"/>
    <property type="match status" value="1"/>
</dbReference>
<feature type="chain" id="PRO_5007623288" evidence="1">
    <location>
        <begin position="23"/>
        <end position="191"/>
    </location>
</feature>
<dbReference type="OrthoDB" id="9811352at2"/>
<accession>A0A158CS60</accession>
<feature type="signal peptide" evidence="1">
    <location>
        <begin position="1"/>
        <end position="22"/>
    </location>
</feature>
<dbReference type="PANTHER" id="PTHR42852:SF13">
    <property type="entry name" value="PROTEIN DIPZ"/>
    <property type="match status" value="1"/>
</dbReference>
<organism evidence="3 4">
    <name type="scientific">Caballeronia pedi</name>
    <dbReference type="NCBI Taxonomy" id="1777141"/>
    <lineage>
        <taxon>Bacteria</taxon>
        <taxon>Pseudomonadati</taxon>
        <taxon>Pseudomonadota</taxon>
        <taxon>Betaproteobacteria</taxon>
        <taxon>Burkholderiales</taxon>
        <taxon>Burkholderiaceae</taxon>
        <taxon>Caballeronia</taxon>
    </lineage>
</organism>
<keyword evidence="4" id="KW-1185">Reference proteome</keyword>
<feature type="domain" description="Thioredoxin" evidence="2">
    <location>
        <begin position="40"/>
        <end position="185"/>
    </location>
</feature>
<dbReference type="Pfam" id="PF08534">
    <property type="entry name" value="Redoxin"/>
    <property type="match status" value="1"/>
</dbReference>
<dbReference type="InterPro" id="IPR036249">
    <property type="entry name" value="Thioredoxin-like_sf"/>
</dbReference>
<proteinExistence type="predicted"/>
<sequence>MFDRLKIAAVATAMVAALGAVAALTAFSSTGAAAGVTATQQSGAQAPDFAGIDNWFNSAPLDLKQLRGKVVLVDFWTFDCINCVHTLPHVKDLYARYRDKGLVVVGVHTPEYTFERDTGNLKKAIAKHGIEYPVAQDNRYATWNAYNNQYWPALYLIDQNGKIVYTHFGEGQYAQTEEVIRGLLGLSGKQG</sequence>
<dbReference type="PROSITE" id="PS51352">
    <property type="entry name" value="THIOREDOXIN_2"/>
    <property type="match status" value="1"/>
</dbReference>
<name>A0A158CS60_9BURK</name>
<keyword evidence="1" id="KW-0732">Signal</keyword>
<dbReference type="Proteomes" id="UP000054911">
    <property type="component" value="Unassembled WGS sequence"/>
</dbReference>
<dbReference type="GO" id="GO:0016491">
    <property type="term" value="F:oxidoreductase activity"/>
    <property type="evidence" value="ECO:0007669"/>
    <property type="project" value="InterPro"/>
</dbReference>
<dbReference type="STRING" id="1777141.AWB80_05758"/>
<protein>
    <submittedName>
        <fullName evidence="3">Redoxin domain-containing protein</fullName>
    </submittedName>
</protein>
<dbReference type="RefSeq" id="WP_061178103.1">
    <property type="nucleotide sequence ID" value="NZ_FCOE02000025.1"/>
</dbReference>
<evidence type="ECO:0000256" key="1">
    <source>
        <dbReference type="SAM" id="SignalP"/>
    </source>
</evidence>
<dbReference type="InterPro" id="IPR013740">
    <property type="entry name" value="Redoxin"/>
</dbReference>
<dbReference type="Gene3D" id="3.40.30.10">
    <property type="entry name" value="Glutaredoxin"/>
    <property type="match status" value="1"/>
</dbReference>
<dbReference type="InterPro" id="IPR013766">
    <property type="entry name" value="Thioredoxin_domain"/>
</dbReference>
<dbReference type="InterPro" id="IPR050553">
    <property type="entry name" value="Thioredoxin_ResA/DsbE_sf"/>
</dbReference>
<comment type="caution">
    <text evidence="3">The sequence shown here is derived from an EMBL/GenBank/DDBJ whole genome shotgun (WGS) entry which is preliminary data.</text>
</comment>
<evidence type="ECO:0000259" key="2">
    <source>
        <dbReference type="PROSITE" id="PS51352"/>
    </source>
</evidence>